<dbReference type="Pfam" id="PF13079">
    <property type="entry name" value="DUF3916"/>
    <property type="match status" value="1"/>
</dbReference>
<proteinExistence type="predicted"/>
<name>A0A1C7DNP0_9BACL</name>
<dbReference type="AlphaFoldDB" id="A0A1C7DNP0"/>
<keyword evidence="2" id="KW-1185">Reference proteome</keyword>
<dbReference type="InterPro" id="IPR025075">
    <property type="entry name" value="DUF3916"/>
</dbReference>
<evidence type="ECO:0000313" key="2">
    <source>
        <dbReference type="Proteomes" id="UP000092687"/>
    </source>
</evidence>
<accession>A0A1C7DNP0</accession>
<sequence length="74" mass="8793">MREKKIRGIKRKIEEMVNRIEENTMAFPTEFYNGYWHMHLPVGQDLISSDKTPWKVKQLCILKLVDRAAYLKGV</sequence>
<evidence type="ECO:0000313" key="1">
    <source>
        <dbReference type="EMBL" id="ANU13024.1"/>
    </source>
</evidence>
<evidence type="ECO:0008006" key="3">
    <source>
        <dbReference type="Google" id="ProtNLM"/>
    </source>
</evidence>
<protein>
    <recommendedName>
        <fullName evidence="3">Group-specific protein</fullName>
    </recommendedName>
</protein>
<organism evidence="1 2">
    <name type="scientific">Planococcus halocryophilus</name>
    <dbReference type="NCBI Taxonomy" id="1215089"/>
    <lineage>
        <taxon>Bacteria</taxon>
        <taxon>Bacillati</taxon>
        <taxon>Bacillota</taxon>
        <taxon>Bacilli</taxon>
        <taxon>Bacillales</taxon>
        <taxon>Caryophanaceae</taxon>
        <taxon>Planococcus</taxon>
    </lineage>
</organism>
<gene>
    <name evidence="1" type="ORF">BBI08_03825</name>
</gene>
<dbReference type="EMBL" id="CP016537">
    <property type="protein sequence ID" value="ANU13024.1"/>
    <property type="molecule type" value="Genomic_DNA"/>
</dbReference>
<dbReference type="Proteomes" id="UP000092687">
    <property type="component" value="Chromosome"/>
</dbReference>
<reference evidence="1" key="1">
    <citation type="submission" date="2016-10" db="EMBL/GenBank/DDBJ databases">
        <authorList>
            <person name="de Groot N.N."/>
        </authorList>
    </citation>
    <scope>NUCLEOTIDE SEQUENCE</scope>
    <source>
        <strain evidence="1">DSM 24743</strain>
    </source>
</reference>
<dbReference type="KEGG" id="phc:BBI08_03825"/>